<dbReference type="RefSeq" id="WP_081190697.1">
    <property type="nucleotide sequence ID" value="NZ_MWIH01000003.1"/>
</dbReference>
<evidence type="ECO:0000256" key="6">
    <source>
        <dbReference type="SAM" id="MobiDB-lite"/>
    </source>
</evidence>
<comment type="caution">
    <text evidence="8">The sequence shown here is derived from an EMBL/GenBank/DDBJ whole genome shotgun (WGS) entry which is preliminary data.</text>
</comment>
<dbReference type="Pfam" id="PF19299">
    <property type="entry name" value="DUF5914"/>
    <property type="match status" value="1"/>
</dbReference>
<dbReference type="GO" id="GO:0046872">
    <property type="term" value="F:metal ion binding"/>
    <property type="evidence" value="ECO:0007669"/>
    <property type="project" value="UniProtKB-KW"/>
</dbReference>
<keyword evidence="5" id="KW-0411">Iron-sulfur</keyword>
<feature type="domain" description="Rieske" evidence="7">
    <location>
        <begin position="63"/>
        <end position="154"/>
    </location>
</feature>
<keyword evidence="1" id="KW-0001">2Fe-2S</keyword>
<gene>
    <name evidence="8" type="ORF">B1813_04310</name>
</gene>
<evidence type="ECO:0000313" key="8">
    <source>
        <dbReference type="EMBL" id="OQO93761.1"/>
    </source>
</evidence>
<evidence type="ECO:0000256" key="2">
    <source>
        <dbReference type="ARBA" id="ARBA00022723"/>
    </source>
</evidence>
<dbReference type="GO" id="GO:0016705">
    <property type="term" value="F:oxidoreductase activity, acting on paired donors, with incorporation or reduction of molecular oxygen"/>
    <property type="evidence" value="ECO:0007669"/>
    <property type="project" value="UniProtKB-ARBA"/>
</dbReference>
<keyword evidence="3" id="KW-0560">Oxidoreductase</keyword>
<evidence type="ECO:0000256" key="5">
    <source>
        <dbReference type="ARBA" id="ARBA00023014"/>
    </source>
</evidence>
<dbReference type="PROSITE" id="PS51296">
    <property type="entry name" value="RIESKE"/>
    <property type="match status" value="1"/>
</dbReference>
<keyword evidence="2" id="KW-0479">Metal-binding</keyword>
<accession>A0A1V9A9K5</accession>
<protein>
    <submittedName>
        <fullName evidence="8">2Fe-2S ferredoxin</fullName>
    </submittedName>
</protein>
<dbReference type="InterPro" id="IPR017941">
    <property type="entry name" value="Rieske_2Fe-2S"/>
</dbReference>
<reference evidence="8 9" key="1">
    <citation type="submission" date="2017-02" db="EMBL/GenBank/DDBJ databases">
        <title>Draft genome of Saccharomonospora sp. 154.</title>
        <authorList>
            <person name="Alonso-Carmona G.S."/>
            <person name="De La Haba R."/>
            <person name="Vera-Gargallo B."/>
            <person name="Sandoval-Trujillo A.H."/>
            <person name="Ramirez-Duran N."/>
            <person name="Ventosa A."/>
        </authorList>
    </citation>
    <scope>NUCLEOTIDE SEQUENCE [LARGE SCALE GENOMIC DNA]</scope>
    <source>
        <strain evidence="8 9">LRS4.154</strain>
    </source>
</reference>
<dbReference type="PANTHER" id="PTHR21266:SF60">
    <property type="entry name" value="3-KETOSTEROID-9-ALPHA-MONOOXYGENASE, OXYGENASE COMPONENT"/>
    <property type="match status" value="1"/>
</dbReference>
<dbReference type="InterPro" id="IPR045612">
    <property type="entry name" value="DUF5914"/>
</dbReference>
<dbReference type="InterPro" id="IPR050584">
    <property type="entry name" value="Cholesterol_7-desaturase"/>
</dbReference>
<keyword evidence="9" id="KW-1185">Reference proteome</keyword>
<dbReference type="GO" id="GO:0051537">
    <property type="term" value="F:2 iron, 2 sulfur cluster binding"/>
    <property type="evidence" value="ECO:0007669"/>
    <property type="project" value="UniProtKB-KW"/>
</dbReference>
<organism evidence="8 9">
    <name type="scientific">Saccharomonospora piscinae</name>
    <dbReference type="NCBI Taxonomy" id="687388"/>
    <lineage>
        <taxon>Bacteria</taxon>
        <taxon>Bacillati</taxon>
        <taxon>Actinomycetota</taxon>
        <taxon>Actinomycetes</taxon>
        <taxon>Pseudonocardiales</taxon>
        <taxon>Pseudonocardiaceae</taxon>
        <taxon>Saccharomonospora</taxon>
    </lineage>
</organism>
<evidence type="ECO:0000259" key="7">
    <source>
        <dbReference type="PROSITE" id="PS51296"/>
    </source>
</evidence>
<name>A0A1V9A9K5_SACPI</name>
<evidence type="ECO:0000256" key="4">
    <source>
        <dbReference type="ARBA" id="ARBA00023004"/>
    </source>
</evidence>
<dbReference type="EMBL" id="MWIH01000003">
    <property type="protein sequence ID" value="OQO93761.1"/>
    <property type="molecule type" value="Genomic_DNA"/>
</dbReference>
<evidence type="ECO:0000256" key="1">
    <source>
        <dbReference type="ARBA" id="ARBA00022714"/>
    </source>
</evidence>
<evidence type="ECO:0000256" key="3">
    <source>
        <dbReference type="ARBA" id="ARBA00023002"/>
    </source>
</evidence>
<dbReference type="Pfam" id="PF00355">
    <property type="entry name" value="Rieske"/>
    <property type="match status" value="1"/>
</dbReference>
<dbReference type="Gene3D" id="2.102.10.10">
    <property type="entry name" value="Rieske [2Fe-2S] iron-sulphur domain"/>
    <property type="match status" value="1"/>
</dbReference>
<feature type="region of interest" description="Disordered" evidence="6">
    <location>
        <begin position="345"/>
        <end position="365"/>
    </location>
</feature>
<evidence type="ECO:0000313" key="9">
    <source>
        <dbReference type="Proteomes" id="UP000192591"/>
    </source>
</evidence>
<dbReference type="GO" id="GO:0004497">
    <property type="term" value="F:monooxygenase activity"/>
    <property type="evidence" value="ECO:0007669"/>
    <property type="project" value="UniProtKB-ARBA"/>
</dbReference>
<proteinExistence type="predicted"/>
<dbReference type="AlphaFoldDB" id="A0A1V9A9K5"/>
<dbReference type="Proteomes" id="UP000192591">
    <property type="component" value="Unassembled WGS sequence"/>
</dbReference>
<keyword evidence="4" id="KW-0408">Iron</keyword>
<dbReference type="SUPFAM" id="SSF50022">
    <property type="entry name" value="ISP domain"/>
    <property type="match status" value="1"/>
</dbReference>
<dbReference type="STRING" id="1962155.B1813_04310"/>
<sequence length="365" mass="39677">MGERRTVRRAAERTVTARWPERWPLQPLPRQRWGRGRPTVGQADPAVIEAAVKRAQARPSGNWFVAADSRLVRRDRPYGLRIAGRELVAWRDAEGEVAAGPGVCPHLGAPLSEGRIVGDRLVCRWHGLAVPAAGLPGWNWCPVPAYDDGVLVWVRLDGVDGEPPTPRPVLPARPALDGALTAVTRLDGTCEPVDVVANRLDPWHGAWFHPYSFSRLRVVRAPAQDATDGRDRFVVDVTFRAGPRLGVPVTAEFTCPEPRTVVMRIVEGEGVGSVVETHATPLAVGPDGRQRTAVIEAVVADSARSGFAVARALAPALRPLVRRAATRLWRDDLAYAERRYALRRSGEFPPGSSAAGAPRSDDGHT</sequence>
<dbReference type="InterPro" id="IPR036922">
    <property type="entry name" value="Rieske_2Fe-2S_sf"/>
</dbReference>
<dbReference type="PANTHER" id="PTHR21266">
    <property type="entry name" value="IRON-SULFUR DOMAIN CONTAINING PROTEIN"/>
    <property type="match status" value="1"/>
</dbReference>